<dbReference type="EC" id="2.3.2.31" evidence="3"/>
<dbReference type="SMART" id="SM00647">
    <property type="entry name" value="IBR"/>
    <property type="match status" value="2"/>
</dbReference>
<dbReference type="GeneID" id="101864687"/>
<evidence type="ECO:0000256" key="2">
    <source>
        <dbReference type="ARBA" id="ARBA00004906"/>
    </source>
</evidence>
<feature type="region of interest" description="Disordered" evidence="10">
    <location>
        <begin position="546"/>
        <end position="573"/>
    </location>
</feature>
<feature type="domain" description="RING-type" evidence="12">
    <location>
        <begin position="283"/>
        <end position="522"/>
    </location>
</feature>
<dbReference type="SUPFAM" id="SSF57850">
    <property type="entry name" value="RING/U-box"/>
    <property type="match status" value="3"/>
</dbReference>
<keyword evidence="7" id="KW-0863">Zinc-finger</keyword>
<dbReference type="InterPro" id="IPR016135">
    <property type="entry name" value="UBQ-conjugating_enzyme/RWD"/>
</dbReference>
<evidence type="ECO:0000259" key="12">
    <source>
        <dbReference type="PROSITE" id="PS51873"/>
    </source>
</evidence>
<keyword evidence="8" id="KW-0833">Ubl conjugation pathway</keyword>
<feature type="region of interest" description="Disordered" evidence="10">
    <location>
        <begin position="123"/>
        <end position="146"/>
    </location>
</feature>
<dbReference type="InterPro" id="IPR006575">
    <property type="entry name" value="RWD_dom"/>
</dbReference>
<evidence type="ECO:0000256" key="4">
    <source>
        <dbReference type="ARBA" id="ARBA00022679"/>
    </source>
</evidence>
<evidence type="ECO:0000313" key="14">
    <source>
        <dbReference type="RefSeq" id="XP_012937454.1"/>
    </source>
</evidence>
<dbReference type="CDD" id="cd20354">
    <property type="entry name" value="Rcat_RBR_RNF14"/>
    <property type="match status" value="1"/>
</dbReference>
<keyword evidence="9" id="KW-0862">Zinc</keyword>
<keyword evidence="13" id="KW-1185">Reference proteome</keyword>
<dbReference type="SUPFAM" id="SSF54495">
    <property type="entry name" value="UBC-like"/>
    <property type="match status" value="1"/>
</dbReference>
<dbReference type="PROSITE" id="PS50908">
    <property type="entry name" value="RWD"/>
    <property type="match status" value="1"/>
</dbReference>
<dbReference type="Gene3D" id="1.20.120.1750">
    <property type="match status" value="1"/>
</dbReference>
<feature type="compositionally biased region" description="Acidic residues" evidence="10">
    <location>
        <begin position="552"/>
        <end position="566"/>
    </location>
</feature>
<dbReference type="SMART" id="SM00591">
    <property type="entry name" value="RWD"/>
    <property type="match status" value="1"/>
</dbReference>
<evidence type="ECO:0000256" key="10">
    <source>
        <dbReference type="SAM" id="MobiDB-lite"/>
    </source>
</evidence>
<dbReference type="PROSITE" id="PS51873">
    <property type="entry name" value="TRIAD"/>
    <property type="match status" value="1"/>
</dbReference>
<evidence type="ECO:0000256" key="9">
    <source>
        <dbReference type="ARBA" id="ARBA00022833"/>
    </source>
</evidence>
<evidence type="ECO:0000313" key="13">
    <source>
        <dbReference type="Proteomes" id="UP000694888"/>
    </source>
</evidence>
<name>A0ABM0ZZ08_APLCA</name>
<dbReference type="Gene3D" id="3.30.40.10">
    <property type="entry name" value="Zinc/RING finger domain, C3HC4 (zinc finger)"/>
    <property type="match status" value="1"/>
</dbReference>
<dbReference type="CDD" id="cd23820">
    <property type="entry name" value="RWD_RNF14"/>
    <property type="match status" value="1"/>
</dbReference>
<comment type="pathway">
    <text evidence="2">Protein modification; protein ubiquitination.</text>
</comment>
<dbReference type="Proteomes" id="UP000694888">
    <property type="component" value="Unplaced"/>
</dbReference>
<evidence type="ECO:0000256" key="3">
    <source>
        <dbReference type="ARBA" id="ARBA00012251"/>
    </source>
</evidence>
<evidence type="ECO:0000256" key="7">
    <source>
        <dbReference type="ARBA" id="ARBA00022771"/>
    </source>
</evidence>
<feature type="domain" description="RWD" evidence="11">
    <location>
        <begin position="35"/>
        <end position="223"/>
    </location>
</feature>
<dbReference type="RefSeq" id="XP_012937454.1">
    <property type="nucleotide sequence ID" value="XM_013082000.2"/>
</dbReference>
<evidence type="ECO:0000256" key="1">
    <source>
        <dbReference type="ARBA" id="ARBA00001798"/>
    </source>
</evidence>
<accession>A0ABM0ZZ08</accession>
<dbReference type="InterPro" id="IPR031128">
    <property type="entry name" value="RNF14_RING-HC_Zfn"/>
</dbReference>
<dbReference type="InterPro" id="IPR047548">
    <property type="entry name" value="Rcat_RBR_RNF14"/>
</dbReference>
<dbReference type="InterPro" id="IPR013083">
    <property type="entry name" value="Znf_RING/FYVE/PHD"/>
</dbReference>
<dbReference type="InterPro" id="IPR002867">
    <property type="entry name" value="IBR_dom"/>
</dbReference>
<dbReference type="InterPro" id="IPR031127">
    <property type="entry name" value="E3_UB_ligase_RBR"/>
</dbReference>
<reference evidence="14" key="1">
    <citation type="submission" date="2025-08" db="UniProtKB">
        <authorList>
            <consortium name="RefSeq"/>
        </authorList>
    </citation>
    <scope>IDENTIFICATION</scope>
</reference>
<evidence type="ECO:0000259" key="11">
    <source>
        <dbReference type="PROSITE" id="PS50908"/>
    </source>
</evidence>
<evidence type="ECO:0000256" key="6">
    <source>
        <dbReference type="ARBA" id="ARBA00022737"/>
    </source>
</evidence>
<dbReference type="CDD" id="cd20341">
    <property type="entry name" value="BRcat_RBR_RNF14"/>
    <property type="match status" value="1"/>
</dbReference>
<organism evidence="13 14">
    <name type="scientific">Aplysia californica</name>
    <name type="common">California sea hare</name>
    <dbReference type="NCBI Taxonomy" id="6500"/>
    <lineage>
        <taxon>Eukaryota</taxon>
        <taxon>Metazoa</taxon>
        <taxon>Spiralia</taxon>
        <taxon>Lophotrochozoa</taxon>
        <taxon>Mollusca</taxon>
        <taxon>Gastropoda</taxon>
        <taxon>Heterobranchia</taxon>
        <taxon>Euthyneura</taxon>
        <taxon>Tectipleura</taxon>
        <taxon>Aplysiida</taxon>
        <taxon>Aplysioidea</taxon>
        <taxon>Aplysiidae</taxon>
        <taxon>Aplysia</taxon>
    </lineage>
</organism>
<dbReference type="Pfam" id="PF05773">
    <property type="entry name" value="RWD"/>
    <property type="match status" value="1"/>
</dbReference>
<dbReference type="InterPro" id="IPR044066">
    <property type="entry name" value="TRIAD_supradom"/>
</dbReference>
<dbReference type="PANTHER" id="PTHR11685">
    <property type="entry name" value="RBR FAMILY RING FINGER AND IBR DOMAIN-CONTAINING"/>
    <property type="match status" value="1"/>
</dbReference>
<keyword evidence="5" id="KW-0479">Metal-binding</keyword>
<gene>
    <name evidence="14" type="primary">LOC101864687</name>
</gene>
<dbReference type="Gene3D" id="3.10.110.10">
    <property type="entry name" value="Ubiquitin Conjugating Enzyme"/>
    <property type="match status" value="1"/>
</dbReference>
<evidence type="ECO:0000256" key="5">
    <source>
        <dbReference type="ARBA" id="ARBA00022723"/>
    </source>
</evidence>
<evidence type="ECO:0000256" key="8">
    <source>
        <dbReference type="ARBA" id="ARBA00022786"/>
    </source>
</evidence>
<keyword evidence="6" id="KW-0677">Repeat</keyword>
<proteinExistence type="predicted"/>
<sequence length="573" mass="65213">MAEGCTEENSRGAGSVLDVAQPRLAEGEDLEDQVNELIALKAIYENEDIEICEHENSQRDLPGGIFNIPIFPPQPFNVKITKDLAGIKRLAFWRLGRHAEAVRGRGRRERQLLKTDEIYEKAREKMESNRGGGSVSGDESEKAAPEEPKLYPVKRLPPVTLTFAFPHDYPTTSPPQFTLSCCWLDKNSLTKLCEKLDSIWEQYQGTPVVMNWVCFLQEELVEHLGLTSPYDLGRVLTHVFTHPAKSSYPEHYPPPLKKKPFDQRGIQTFSNIDEVLPKVLDFNLITCEVCFEEQAGEKFLRLVSCSDHTLCKSCMGGWFEEQIKEGAVSDLTCPGYKCDKSVLPTEVASVVSPELYQRYDRLLLKNAFDAMRDVSHCPRPFCQFPVVMDDNLGLCPKCKHAFCGRCQNTYHGHTPCKLKADMFSTICKEYETSNASRKQELEVRYGKQVIQRALEETRSERWLESNSKQCPNCSTFIQKTLGCNQMKCTKCGLHFCWLCSQAISRSNPYGHYSQPGKCSEKLFEGVDMEQEEQYWLAIEAQIAEEEAARAQEDEEGKFDDAEEVDEWGVPLWA</sequence>
<dbReference type="CDD" id="cd16628">
    <property type="entry name" value="RING-HC_RBR_RNF14"/>
    <property type="match status" value="1"/>
</dbReference>
<dbReference type="Pfam" id="PF22191">
    <property type="entry name" value="IBR_1"/>
    <property type="match status" value="1"/>
</dbReference>
<keyword evidence="4" id="KW-0808">Transferase</keyword>
<dbReference type="Pfam" id="PF01485">
    <property type="entry name" value="IBR"/>
    <property type="match status" value="1"/>
</dbReference>
<comment type="catalytic activity">
    <reaction evidence="1">
        <text>[E2 ubiquitin-conjugating enzyme]-S-ubiquitinyl-L-cysteine + [acceptor protein]-L-lysine = [E2 ubiquitin-conjugating enzyme]-L-cysteine + [acceptor protein]-N(6)-ubiquitinyl-L-lysine.</text>
        <dbReference type="EC" id="2.3.2.31"/>
    </reaction>
</comment>
<protein>
    <recommendedName>
        <fullName evidence="3">RBR-type E3 ubiquitin transferase</fullName>
        <ecNumber evidence="3">2.3.2.31</ecNumber>
    </recommendedName>
</protein>